<dbReference type="Pfam" id="PF05199">
    <property type="entry name" value="GMC_oxred_C"/>
    <property type="match status" value="1"/>
</dbReference>
<feature type="domain" description="Glucose-methanol-choline oxidoreductase N-terminal" evidence="3">
    <location>
        <begin position="536"/>
        <end position="559"/>
    </location>
</feature>
<dbReference type="PROSITE" id="PS00623">
    <property type="entry name" value="GMC_OXRED_1"/>
    <property type="match status" value="1"/>
</dbReference>
<accession>A0A7R8VJY7</accession>
<gene>
    <name evidence="5" type="ORF">TDIB3V08_LOCUS6188</name>
</gene>
<dbReference type="InterPro" id="IPR007867">
    <property type="entry name" value="GMC_OxRtase_C"/>
</dbReference>
<dbReference type="InterPro" id="IPR012132">
    <property type="entry name" value="GMC_OxRdtase"/>
</dbReference>
<keyword evidence="2" id="KW-0274">FAD</keyword>
<evidence type="ECO:0000313" key="5">
    <source>
        <dbReference type="EMBL" id="CAD7199953.1"/>
    </source>
</evidence>
<evidence type="ECO:0000256" key="2">
    <source>
        <dbReference type="RuleBase" id="RU003968"/>
    </source>
</evidence>
<evidence type="ECO:0000259" key="3">
    <source>
        <dbReference type="PROSITE" id="PS00623"/>
    </source>
</evidence>
<name>A0A7R8VJY7_TIMDO</name>
<feature type="domain" description="Glucose-methanol-choline oxidoreductase N-terminal" evidence="4">
    <location>
        <begin position="717"/>
        <end position="731"/>
    </location>
</feature>
<dbReference type="Pfam" id="PF00732">
    <property type="entry name" value="GMC_oxred_N"/>
    <property type="match status" value="1"/>
</dbReference>
<comment type="similarity">
    <text evidence="1 2">Belongs to the GMC oxidoreductase family.</text>
</comment>
<organism evidence="5">
    <name type="scientific">Timema douglasi</name>
    <name type="common">Walking stick</name>
    <dbReference type="NCBI Taxonomy" id="61478"/>
    <lineage>
        <taxon>Eukaryota</taxon>
        <taxon>Metazoa</taxon>
        <taxon>Ecdysozoa</taxon>
        <taxon>Arthropoda</taxon>
        <taxon>Hexapoda</taxon>
        <taxon>Insecta</taxon>
        <taxon>Pterygota</taxon>
        <taxon>Neoptera</taxon>
        <taxon>Polyneoptera</taxon>
        <taxon>Phasmatodea</taxon>
        <taxon>Timematodea</taxon>
        <taxon>Timematoidea</taxon>
        <taxon>Timematidae</taxon>
        <taxon>Timema</taxon>
    </lineage>
</organism>
<dbReference type="GO" id="GO:0050660">
    <property type="term" value="F:flavin adenine dinucleotide binding"/>
    <property type="evidence" value="ECO:0007669"/>
    <property type="project" value="InterPro"/>
</dbReference>
<evidence type="ECO:0000259" key="4">
    <source>
        <dbReference type="PROSITE" id="PS00624"/>
    </source>
</evidence>
<dbReference type="PANTHER" id="PTHR11552">
    <property type="entry name" value="GLUCOSE-METHANOL-CHOLINE GMC OXIDOREDUCTASE"/>
    <property type="match status" value="1"/>
</dbReference>
<sequence length="1008" mass="111249">MARKDKSSPCEEEKTCPKDLRVKNMTTKVDQRPAQALGPRQLGVSSPRSLVVLAPEGRTSIVVYKEHNTLWVKKNPSAITPEPTLRGIQCSLYLEVTSSSPPSSYVHMRTTVKYQLPEVVLNGRHIQVTMQSLIQDIQGASTITLKHMIWNAYILFISVHQGAPSGARIFEDQSKQLPSNAPRIPSRTSGVSLAGITFFSMLRALLCSSPRQYLSSRWSSTPTTVPGASGVNSPQAAFATTLLLEPCQWLAPATFLSLRWFRLIQGSIRDHTRYLSHVRVQCALGLMGRQSTYLNIESGKEACGTLLGRCLSIKASSDPFIEEVMNSTARSIIDVVRKVGVVPTSLSKYSLSVPVSMLKLVLFIGAENSGERVTDGSEKIKCGATQSVERVDVVVCASAEEKSKGHTVERLIEYIMETAATINSTACVINTANTFMTLMTTLLAVQSPNISPLDSNNADYDFIIVGGGSAGCVLARRLSEIHSWNVLLLEAGGEEPDFADIPGLALFNSENSLDWAYRTVPDERSCNGIGCFWPRGKVLGGSSVLNAIVYVRGNPKDYDQWEEFGNNGWSFRDVLPYFIKSENNHDPSIVDPNYHGFNGPLNVEQFRHLDENAVTIVEALKELGYNEGDFNGAHQEGLVLRSQHTAYNGRRWSTNRGYLQPVRYVRPNLKVITYATVTKILINPQSRVAYGVEYVLNEDRNTVFTVMATKEVILSAGSLNTPQVLMLSGVGPREHLEELGIPVIADLRVGYNLHDHTYSSGVVYLLNETSQLHCAQEENDYFEYMTKATGHLASTGVTQTVAFDKPQNPDDAIEYMFIGTVNNPSSKKVYRSPLSYYDRFIVGEILLRPVSRGRVTLKSTDPLDRAIVNPNYFAVDSDVLIMVKGLEFGLRLGQTNAFRSKGFTLDTSLLPGCENFTFATEPYWRCAVRTTTATVFHPVGTCKMGPSSDTEAVVDPQLNVYGIRNLRVIDASIMPRLVRGNTNAPTIMIAEKGADMIKASWLQNNTNV</sequence>
<reference evidence="5" key="1">
    <citation type="submission" date="2020-11" db="EMBL/GenBank/DDBJ databases">
        <authorList>
            <person name="Tran Van P."/>
        </authorList>
    </citation>
    <scope>NUCLEOTIDE SEQUENCE</scope>
</reference>
<keyword evidence="2" id="KW-0285">Flavoprotein</keyword>
<proteinExistence type="inferred from homology"/>
<dbReference type="GO" id="GO:0016614">
    <property type="term" value="F:oxidoreductase activity, acting on CH-OH group of donors"/>
    <property type="evidence" value="ECO:0007669"/>
    <property type="project" value="InterPro"/>
</dbReference>
<dbReference type="Gene3D" id="3.50.50.60">
    <property type="entry name" value="FAD/NAD(P)-binding domain"/>
    <property type="match status" value="1"/>
</dbReference>
<dbReference type="InterPro" id="IPR036188">
    <property type="entry name" value="FAD/NAD-bd_sf"/>
</dbReference>
<evidence type="ECO:0000256" key="1">
    <source>
        <dbReference type="ARBA" id="ARBA00010790"/>
    </source>
</evidence>
<dbReference type="PANTHER" id="PTHR11552:SF154">
    <property type="entry name" value="FI04917P"/>
    <property type="match status" value="1"/>
</dbReference>
<dbReference type="PROSITE" id="PS00624">
    <property type="entry name" value="GMC_OXRED_2"/>
    <property type="match status" value="1"/>
</dbReference>
<dbReference type="SUPFAM" id="SSF54373">
    <property type="entry name" value="FAD-linked reductases, C-terminal domain"/>
    <property type="match status" value="1"/>
</dbReference>
<dbReference type="AlphaFoldDB" id="A0A7R8VJY7"/>
<dbReference type="InterPro" id="IPR000172">
    <property type="entry name" value="GMC_OxRdtase_N"/>
</dbReference>
<dbReference type="EMBL" id="OA567149">
    <property type="protein sequence ID" value="CAD7199953.1"/>
    <property type="molecule type" value="Genomic_DNA"/>
</dbReference>
<protein>
    <recommendedName>
        <fullName evidence="3 4">Glucose-methanol-choline oxidoreductase N-terminal domain-containing protein</fullName>
    </recommendedName>
</protein>
<dbReference type="SUPFAM" id="SSF51905">
    <property type="entry name" value="FAD/NAD(P)-binding domain"/>
    <property type="match status" value="1"/>
</dbReference>
<dbReference type="Gene3D" id="3.30.560.10">
    <property type="entry name" value="Glucose Oxidase, domain 3"/>
    <property type="match status" value="1"/>
</dbReference>